<keyword evidence="3" id="KW-1185">Reference proteome</keyword>
<dbReference type="AlphaFoldDB" id="A0A9N9N8U1"/>
<feature type="non-terminal residue" evidence="2">
    <location>
        <position position="1"/>
    </location>
</feature>
<protein>
    <submittedName>
        <fullName evidence="2">13347_t:CDS:1</fullName>
    </submittedName>
</protein>
<accession>A0A9N9N8U1</accession>
<feature type="region of interest" description="Disordered" evidence="1">
    <location>
        <begin position="36"/>
        <end position="60"/>
    </location>
</feature>
<comment type="caution">
    <text evidence="2">The sequence shown here is derived from an EMBL/GenBank/DDBJ whole genome shotgun (WGS) entry which is preliminary data.</text>
</comment>
<organism evidence="2 3">
    <name type="scientific">Dentiscutata erythropus</name>
    <dbReference type="NCBI Taxonomy" id="1348616"/>
    <lineage>
        <taxon>Eukaryota</taxon>
        <taxon>Fungi</taxon>
        <taxon>Fungi incertae sedis</taxon>
        <taxon>Mucoromycota</taxon>
        <taxon>Glomeromycotina</taxon>
        <taxon>Glomeromycetes</taxon>
        <taxon>Diversisporales</taxon>
        <taxon>Gigasporaceae</taxon>
        <taxon>Dentiscutata</taxon>
    </lineage>
</organism>
<dbReference type="EMBL" id="CAJVPY010010012">
    <property type="protein sequence ID" value="CAG8714631.1"/>
    <property type="molecule type" value="Genomic_DNA"/>
</dbReference>
<evidence type="ECO:0000313" key="3">
    <source>
        <dbReference type="Proteomes" id="UP000789405"/>
    </source>
</evidence>
<evidence type="ECO:0000256" key="1">
    <source>
        <dbReference type="SAM" id="MobiDB-lite"/>
    </source>
</evidence>
<gene>
    <name evidence="2" type="ORF">DERYTH_LOCUS13843</name>
</gene>
<reference evidence="2" key="1">
    <citation type="submission" date="2021-06" db="EMBL/GenBank/DDBJ databases">
        <authorList>
            <person name="Kallberg Y."/>
            <person name="Tangrot J."/>
            <person name="Rosling A."/>
        </authorList>
    </citation>
    <scope>NUCLEOTIDE SEQUENCE</scope>
    <source>
        <strain evidence="2">MA453B</strain>
    </source>
</reference>
<evidence type="ECO:0000313" key="2">
    <source>
        <dbReference type="EMBL" id="CAG8714631.1"/>
    </source>
</evidence>
<feature type="compositionally biased region" description="Polar residues" evidence="1">
    <location>
        <begin position="43"/>
        <end position="60"/>
    </location>
</feature>
<proteinExistence type="predicted"/>
<dbReference type="Proteomes" id="UP000789405">
    <property type="component" value="Unassembled WGS sequence"/>
</dbReference>
<name>A0A9N9N8U1_9GLOM</name>
<sequence length="60" mass="6842">FGIPDIVKHATTATILCTDADAEYYRQMQMRRQGYSSYPVEIQPTSSLMNNSSANVRKRE</sequence>